<evidence type="ECO:0000259" key="2">
    <source>
        <dbReference type="Pfam" id="PF03787"/>
    </source>
</evidence>
<dbReference type="GO" id="GO:0051607">
    <property type="term" value="P:defense response to virus"/>
    <property type="evidence" value="ECO:0007669"/>
    <property type="project" value="UniProtKB-KW"/>
</dbReference>
<dbReference type="RefSeq" id="WP_005961101.1">
    <property type="nucleotide sequence ID" value="NZ_ALKK01000030.1"/>
</dbReference>
<dbReference type="InterPro" id="IPR005537">
    <property type="entry name" value="RAMP_III_fam"/>
</dbReference>
<evidence type="ECO:0000313" key="3">
    <source>
        <dbReference type="EMBL" id="EJU18319.1"/>
    </source>
</evidence>
<dbReference type="CDD" id="cd09726">
    <property type="entry name" value="RAMP_I_III"/>
    <property type="match status" value="1"/>
</dbReference>
<organism evidence="3 4">
    <name type="scientific">Fusobacterium necrophorum subsp. funduliforme Fnf 1007</name>
    <dbReference type="NCBI Taxonomy" id="1161424"/>
    <lineage>
        <taxon>Bacteria</taxon>
        <taxon>Fusobacteriati</taxon>
        <taxon>Fusobacteriota</taxon>
        <taxon>Fusobacteriia</taxon>
        <taxon>Fusobacteriales</taxon>
        <taxon>Fusobacteriaceae</taxon>
        <taxon>Fusobacterium</taxon>
    </lineage>
</organism>
<dbReference type="PANTHER" id="PTHR35579">
    <property type="entry name" value="CRISPR SYSTEM CMS ENDORIBONUCLEASE CSM3"/>
    <property type="match status" value="1"/>
</dbReference>
<reference evidence="3 4" key="1">
    <citation type="submission" date="2012-07" db="EMBL/GenBank/DDBJ databases">
        <authorList>
            <person name="Durkin A.S."/>
            <person name="McCorrison J."/>
            <person name="Torralba M."/>
            <person name="Gillis M."/>
            <person name="Methe B."/>
            <person name="Sutton G."/>
            <person name="Nelson K.E."/>
        </authorList>
    </citation>
    <scope>NUCLEOTIDE SEQUENCE [LARGE SCALE GENOMIC DNA]</scope>
    <source>
        <strain evidence="3 4">Fnf 1007</strain>
    </source>
</reference>
<dbReference type="InterPro" id="IPR052216">
    <property type="entry name" value="CRISPR_Csm3_endoribonuclease"/>
</dbReference>
<keyword evidence="1" id="KW-0051">Antiviral defense</keyword>
<evidence type="ECO:0000313" key="4">
    <source>
        <dbReference type="Proteomes" id="UP000003120"/>
    </source>
</evidence>
<dbReference type="EMBL" id="ALKK01000030">
    <property type="protein sequence ID" value="EJU18319.1"/>
    <property type="molecule type" value="Genomic_DNA"/>
</dbReference>
<feature type="domain" description="CRISPR type III-associated protein" evidence="2">
    <location>
        <begin position="16"/>
        <end position="220"/>
    </location>
</feature>
<dbReference type="Proteomes" id="UP000003120">
    <property type="component" value="Unassembled WGS sequence"/>
</dbReference>
<evidence type="ECO:0000256" key="1">
    <source>
        <dbReference type="ARBA" id="ARBA00023118"/>
    </source>
</evidence>
<dbReference type="PANTHER" id="PTHR35579:SF3">
    <property type="entry name" value="CRISPR SYSTEM CMS ENDORIBONUCLEASE CSM3"/>
    <property type="match status" value="1"/>
</dbReference>
<accession>A0AAN3VWD8</accession>
<gene>
    <name evidence="3" type="ORF">HMPREF1127_2015</name>
</gene>
<sequence length="226" mass="26274">MFEIKVKIITKSNCLIGNQTESFSVGGVDQATTVDEKARPIIQGSAFKGALRNIVREHGDEMPNTKNYVTVILQRLLEKYQRIPKIEENKKIKKMMENIKNYCENPKAEYIFGVEGLNNMPRLFCSDFCVIDKRNSEEYFAIETKNSLEEKEREIISRPRTYRIVRPGVIFEGRLRFQDPYFTQEKEDLDEVKKELIQAIKFFNSGFYGIGNSKSRGYGMIEVEIL</sequence>
<dbReference type="AlphaFoldDB" id="A0AAN3VWD8"/>
<proteinExistence type="predicted"/>
<dbReference type="Pfam" id="PF03787">
    <property type="entry name" value="RAMPs"/>
    <property type="match status" value="1"/>
</dbReference>
<name>A0AAN3VWD8_9FUSO</name>
<dbReference type="GeneID" id="75074937"/>
<comment type="caution">
    <text evidence="3">The sequence shown here is derived from an EMBL/GenBank/DDBJ whole genome shotgun (WGS) entry which is preliminary data.</text>
</comment>
<protein>
    <submittedName>
        <fullName evidence="3">CRISPR-associated RAMP protein</fullName>
    </submittedName>
</protein>